<protein>
    <submittedName>
        <fullName evidence="1">Uncharacterized protein</fullName>
    </submittedName>
</protein>
<proteinExistence type="predicted"/>
<dbReference type="Proteomes" id="UP001203058">
    <property type="component" value="Unassembled WGS sequence"/>
</dbReference>
<dbReference type="EMBL" id="JAKZHW010000001">
    <property type="protein sequence ID" value="MCH8614857.1"/>
    <property type="molecule type" value="Genomic_DNA"/>
</dbReference>
<name>A0ABS9VIR2_9SPHN</name>
<reference evidence="1 2" key="1">
    <citation type="submission" date="2022-03" db="EMBL/GenBank/DDBJ databases">
        <authorList>
            <person name="Jo J.-H."/>
            <person name="Im W.-T."/>
        </authorList>
    </citation>
    <scope>NUCLEOTIDE SEQUENCE [LARGE SCALE GENOMIC DNA]</scope>
    <source>
        <strain evidence="1 2">SM33</strain>
    </source>
</reference>
<keyword evidence="2" id="KW-1185">Reference proteome</keyword>
<gene>
    <name evidence="1" type="ORF">LZ016_01885</name>
</gene>
<sequence length="68" mass="7051">MISIAARPAAAGFGPPQLSEDCLEDIEKPAIMITALRSAFPLPETGAFTDLLAAIDEGDAGSSHTHDQ</sequence>
<evidence type="ECO:0000313" key="1">
    <source>
        <dbReference type="EMBL" id="MCH8614857.1"/>
    </source>
</evidence>
<accession>A0ABS9VIR2</accession>
<dbReference type="RefSeq" id="WP_241445471.1">
    <property type="nucleotide sequence ID" value="NZ_JAKZHW010000001.1"/>
</dbReference>
<evidence type="ECO:0000313" key="2">
    <source>
        <dbReference type="Proteomes" id="UP001203058"/>
    </source>
</evidence>
<organism evidence="1 2">
    <name type="scientific">Sphingomonas telluris</name>
    <dbReference type="NCBI Taxonomy" id="2907998"/>
    <lineage>
        <taxon>Bacteria</taxon>
        <taxon>Pseudomonadati</taxon>
        <taxon>Pseudomonadota</taxon>
        <taxon>Alphaproteobacteria</taxon>
        <taxon>Sphingomonadales</taxon>
        <taxon>Sphingomonadaceae</taxon>
        <taxon>Sphingomonas</taxon>
    </lineage>
</organism>
<comment type="caution">
    <text evidence="1">The sequence shown here is derived from an EMBL/GenBank/DDBJ whole genome shotgun (WGS) entry which is preliminary data.</text>
</comment>